<reference evidence="1" key="2">
    <citation type="submission" date="2023-05" db="EMBL/GenBank/DDBJ databases">
        <authorList>
            <consortium name="Lawrence Berkeley National Laboratory"/>
            <person name="Steindorff A."/>
            <person name="Hensen N."/>
            <person name="Bonometti L."/>
            <person name="Westerberg I."/>
            <person name="Brannstrom I.O."/>
            <person name="Guillou S."/>
            <person name="Cros-Aarteil S."/>
            <person name="Calhoun S."/>
            <person name="Haridas S."/>
            <person name="Kuo A."/>
            <person name="Mondo S."/>
            <person name="Pangilinan J."/>
            <person name="Riley R."/>
            <person name="Labutti K."/>
            <person name="Andreopoulos B."/>
            <person name="Lipzen A."/>
            <person name="Chen C."/>
            <person name="Yanf M."/>
            <person name="Daum C."/>
            <person name="Ng V."/>
            <person name="Clum A."/>
            <person name="Ohm R."/>
            <person name="Martin F."/>
            <person name="Silar P."/>
            <person name="Natvig D."/>
            <person name="Lalanne C."/>
            <person name="Gautier V."/>
            <person name="Ament-Velasquez S.L."/>
            <person name="Kruys A."/>
            <person name="Hutchinson M.I."/>
            <person name="Powell A.J."/>
            <person name="Barry K."/>
            <person name="Miller A.N."/>
            <person name="Grigoriev I.V."/>
            <person name="Debuchy R."/>
            <person name="Gladieux P."/>
            <person name="Thoren M.H."/>
            <person name="Johannesson H."/>
        </authorList>
    </citation>
    <scope>NUCLEOTIDE SEQUENCE</scope>
    <source>
        <strain evidence="1">CBS 103.79</strain>
    </source>
</reference>
<name>A0AAN6MDX9_9PEZI</name>
<gene>
    <name evidence="1" type="ORF">C8A05DRAFT_47042</name>
</gene>
<keyword evidence="2" id="KW-1185">Reference proteome</keyword>
<reference evidence="1" key="1">
    <citation type="journal article" date="2023" name="Mol. Phylogenet. Evol.">
        <title>Genome-scale phylogeny and comparative genomics of the fungal order Sordariales.</title>
        <authorList>
            <person name="Hensen N."/>
            <person name="Bonometti L."/>
            <person name="Westerberg I."/>
            <person name="Brannstrom I.O."/>
            <person name="Guillou S."/>
            <person name="Cros-Aarteil S."/>
            <person name="Calhoun S."/>
            <person name="Haridas S."/>
            <person name="Kuo A."/>
            <person name="Mondo S."/>
            <person name="Pangilinan J."/>
            <person name="Riley R."/>
            <person name="LaButti K."/>
            <person name="Andreopoulos B."/>
            <person name="Lipzen A."/>
            <person name="Chen C."/>
            <person name="Yan M."/>
            <person name="Daum C."/>
            <person name="Ng V."/>
            <person name="Clum A."/>
            <person name="Steindorff A."/>
            <person name="Ohm R.A."/>
            <person name="Martin F."/>
            <person name="Silar P."/>
            <person name="Natvig D.O."/>
            <person name="Lalanne C."/>
            <person name="Gautier V."/>
            <person name="Ament-Velasquez S.L."/>
            <person name="Kruys A."/>
            <person name="Hutchinson M.I."/>
            <person name="Powell A.J."/>
            <person name="Barry K."/>
            <person name="Miller A.N."/>
            <person name="Grigoriev I.V."/>
            <person name="Debuchy R."/>
            <person name="Gladieux P."/>
            <person name="Hiltunen Thoren M."/>
            <person name="Johannesson H."/>
        </authorList>
    </citation>
    <scope>NUCLEOTIDE SEQUENCE</scope>
    <source>
        <strain evidence="1">CBS 103.79</strain>
    </source>
</reference>
<evidence type="ECO:0000313" key="1">
    <source>
        <dbReference type="EMBL" id="KAK3898719.1"/>
    </source>
</evidence>
<accession>A0AAN6MDX9</accession>
<dbReference type="AlphaFoldDB" id="A0AAN6MDX9"/>
<organism evidence="1 2">
    <name type="scientific">Staphylotrichum tortipilum</name>
    <dbReference type="NCBI Taxonomy" id="2831512"/>
    <lineage>
        <taxon>Eukaryota</taxon>
        <taxon>Fungi</taxon>
        <taxon>Dikarya</taxon>
        <taxon>Ascomycota</taxon>
        <taxon>Pezizomycotina</taxon>
        <taxon>Sordariomycetes</taxon>
        <taxon>Sordariomycetidae</taxon>
        <taxon>Sordariales</taxon>
        <taxon>Chaetomiaceae</taxon>
        <taxon>Staphylotrichum</taxon>
    </lineage>
</organism>
<sequence length="200" mass="21166">MAETKTTTVLNGDSPHSTTLRHLLTLPAIQDGVRAFQANPLGKMSIQLSASAYNLVAAAPMLSLITKPYAYVSPYVQRVDEFGDQALSKVEAKYPVVKKPSPELLKEAREAVYAPVRHVTDVYNGAYQSTGVGAVATGKAAAKTVVVVGVEGAIFALREALRFTESLQINKSLKAAVDQLEAALNKGRDGAGPTEKTPAA</sequence>
<dbReference type="EMBL" id="MU855892">
    <property type="protein sequence ID" value="KAK3898719.1"/>
    <property type="molecule type" value="Genomic_DNA"/>
</dbReference>
<comment type="caution">
    <text evidence="1">The sequence shown here is derived from an EMBL/GenBank/DDBJ whole genome shotgun (WGS) entry which is preliminary data.</text>
</comment>
<protein>
    <submittedName>
        <fullName evidence="1">Uncharacterized protein</fullName>
    </submittedName>
</protein>
<proteinExistence type="predicted"/>
<evidence type="ECO:0000313" key="2">
    <source>
        <dbReference type="Proteomes" id="UP001303889"/>
    </source>
</evidence>
<dbReference type="Proteomes" id="UP001303889">
    <property type="component" value="Unassembled WGS sequence"/>
</dbReference>